<gene>
    <name evidence="1" type="ORF">BVC80_1679g33</name>
</gene>
<dbReference type="InParanoid" id="A0A200Q0R6"/>
<dbReference type="Proteomes" id="UP000195402">
    <property type="component" value="Unassembled WGS sequence"/>
</dbReference>
<dbReference type="EMBL" id="MVGT01003409">
    <property type="protein sequence ID" value="OVA04069.1"/>
    <property type="molecule type" value="Genomic_DNA"/>
</dbReference>
<reference evidence="1 2" key="1">
    <citation type="journal article" date="2017" name="Mol. Plant">
        <title>The Genome of Medicinal Plant Macleaya cordata Provides New Insights into Benzylisoquinoline Alkaloids Metabolism.</title>
        <authorList>
            <person name="Liu X."/>
            <person name="Liu Y."/>
            <person name="Huang P."/>
            <person name="Ma Y."/>
            <person name="Qing Z."/>
            <person name="Tang Q."/>
            <person name="Cao H."/>
            <person name="Cheng P."/>
            <person name="Zheng Y."/>
            <person name="Yuan Z."/>
            <person name="Zhou Y."/>
            <person name="Liu J."/>
            <person name="Tang Z."/>
            <person name="Zhuo Y."/>
            <person name="Zhang Y."/>
            <person name="Yu L."/>
            <person name="Huang J."/>
            <person name="Yang P."/>
            <person name="Peng Q."/>
            <person name="Zhang J."/>
            <person name="Jiang W."/>
            <person name="Zhang Z."/>
            <person name="Lin K."/>
            <person name="Ro D.K."/>
            <person name="Chen X."/>
            <person name="Xiong X."/>
            <person name="Shang Y."/>
            <person name="Huang S."/>
            <person name="Zeng J."/>
        </authorList>
    </citation>
    <scope>NUCLEOTIDE SEQUENCE [LARGE SCALE GENOMIC DNA]</scope>
    <source>
        <strain evidence="2">cv. BLH2017</strain>
        <tissue evidence="1">Root</tissue>
    </source>
</reference>
<accession>A0A200Q0R6</accession>
<evidence type="ECO:0000313" key="1">
    <source>
        <dbReference type="EMBL" id="OVA04069.1"/>
    </source>
</evidence>
<evidence type="ECO:0000313" key="2">
    <source>
        <dbReference type="Proteomes" id="UP000195402"/>
    </source>
</evidence>
<dbReference type="OrthoDB" id="10664777at2759"/>
<sequence length="94" mass="10724">MKKHGRSPFRFEASWLKHAGFIPFVQNIWPSLPGSSTTDRLKHLATELRKWSREHIGQLFSQIEDLKGKLLAIQNCVPTTDTLVNEVAITVKLN</sequence>
<keyword evidence="2" id="KW-1185">Reference proteome</keyword>
<dbReference type="AlphaFoldDB" id="A0A200Q0R6"/>
<organism evidence="1 2">
    <name type="scientific">Macleaya cordata</name>
    <name type="common">Five-seeded plume-poppy</name>
    <name type="synonym">Bocconia cordata</name>
    <dbReference type="NCBI Taxonomy" id="56857"/>
    <lineage>
        <taxon>Eukaryota</taxon>
        <taxon>Viridiplantae</taxon>
        <taxon>Streptophyta</taxon>
        <taxon>Embryophyta</taxon>
        <taxon>Tracheophyta</taxon>
        <taxon>Spermatophyta</taxon>
        <taxon>Magnoliopsida</taxon>
        <taxon>Ranunculales</taxon>
        <taxon>Papaveraceae</taxon>
        <taxon>Papaveroideae</taxon>
        <taxon>Macleaya</taxon>
    </lineage>
</organism>
<protein>
    <submittedName>
        <fullName evidence="1">Uncharacterized protein</fullName>
    </submittedName>
</protein>
<comment type="caution">
    <text evidence="1">The sequence shown here is derived from an EMBL/GenBank/DDBJ whole genome shotgun (WGS) entry which is preliminary data.</text>
</comment>
<proteinExistence type="predicted"/>
<name>A0A200Q0R6_MACCD</name>